<dbReference type="Proteomes" id="UP001215598">
    <property type="component" value="Unassembled WGS sequence"/>
</dbReference>
<sequence length="413" mass="46142">MPGMAPQSETGAESTHRPHSLAADRARIAVIQAQTSDLGLYLNKERSLLQDRLDAYTYPVLTLPNEIVSEIFLHFLPVYPVAPHIIGRASPNVLGLICRKWRSIALSTPALWRGITLSLRNGKRLDQKLRLLQNWLQRSGSCLLSISVDGYTITGAVADAFHREIAAHSARLEYLRLYSPAHPFPSIITPLPFLRALTMGAFLQPAVNDAPNTDSLTEAFHTASLLRSVAVAFWQEHYEYTYPWSQLTTFTALLILPHHCLDILAQASNLINCNVFLDWARAGVPRTSLGVTLPHLTTLILRGGIQDEEWKFLDAFTLPVLQDFEVRESLLQDDPIGLLKSLISRSGCSIRKLYVTESSLSRQFYRAALPMVGSVISGEMGADIVNAFRIPLDEEDEESLDNHSKRVPERLRT</sequence>
<dbReference type="EMBL" id="JARKIB010000235">
    <property type="protein sequence ID" value="KAJ7720910.1"/>
    <property type="molecule type" value="Genomic_DNA"/>
</dbReference>
<name>A0AAD7MK58_9AGAR</name>
<protein>
    <recommendedName>
        <fullName evidence="3">F-box domain-containing protein</fullName>
    </recommendedName>
</protein>
<gene>
    <name evidence="1" type="ORF">B0H16DRAFT_1474155</name>
</gene>
<evidence type="ECO:0000313" key="1">
    <source>
        <dbReference type="EMBL" id="KAJ7720910.1"/>
    </source>
</evidence>
<comment type="caution">
    <text evidence="1">The sequence shown here is derived from an EMBL/GenBank/DDBJ whole genome shotgun (WGS) entry which is preliminary data.</text>
</comment>
<evidence type="ECO:0000313" key="2">
    <source>
        <dbReference type="Proteomes" id="UP001215598"/>
    </source>
</evidence>
<keyword evidence="2" id="KW-1185">Reference proteome</keyword>
<accession>A0AAD7MK58</accession>
<evidence type="ECO:0008006" key="3">
    <source>
        <dbReference type="Google" id="ProtNLM"/>
    </source>
</evidence>
<dbReference type="Gene3D" id="1.20.1280.50">
    <property type="match status" value="1"/>
</dbReference>
<proteinExistence type="predicted"/>
<dbReference type="AlphaFoldDB" id="A0AAD7MK58"/>
<reference evidence="1" key="1">
    <citation type="submission" date="2023-03" db="EMBL/GenBank/DDBJ databases">
        <title>Massive genome expansion in bonnet fungi (Mycena s.s.) driven by repeated elements and novel gene families across ecological guilds.</title>
        <authorList>
            <consortium name="Lawrence Berkeley National Laboratory"/>
            <person name="Harder C.B."/>
            <person name="Miyauchi S."/>
            <person name="Viragh M."/>
            <person name="Kuo A."/>
            <person name="Thoen E."/>
            <person name="Andreopoulos B."/>
            <person name="Lu D."/>
            <person name="Skrede I."/>
            <person name="Drula E."/>
            <person name="Henrissat B."/>
            <person name="Morin E."/>
            <person name="Kohler A."/>
            <person name="Barry K."/>
            <person name="LaButti K."/>
            <person name="Morin E."/>
            <person name="Salamov A."/>
            <person name="Lipzen A."/>
            <person name="Mereny Z."/>
            <person name="Hegedus B."/>
            <person name="Baldrian P."/>
            <person name="Stursova M."/>
            <person name="Weitz H."/>
            <person name="Taylor A."/>
            <person name="Grigoriev I.V."/>
            <person name="Nagy L.G."/>
            <person name="Martin F."/>
            <person name="Kauserud H."/>
        </authorList>
    </citation>
    <scope>NUCLEOTIDE SEQUENCE</scope>
    <source>
        <strain evidence="1">CBHHK182m</strain>
    </source>
</reference>
<dbReference type="SUPFAM" id="SSF52047">
    <property type="entry name" value="RNI-like"/>
    <property type="match status" value="1"/>
</dbReference>
<organism evidence="1 2">
    <name type="scientific">Mycena metata</name>
    <dbReference type="NCBI Taxonomy" id="1033252"/>
    <lineage>
        <taxon>Eukaryota</taxon>
        <taxon>Fungi</taxon>
        <taxon>Dikarya</taxon>
        <taxon>Basidiomycota</taxon>
        <taxon>Agaricomycotina</taxon>
        <taxon>Agaricomycetes</taxon>
        <taxon>Agaricomycetidae</taxon>
        <taxon>Agaricales</taxon>
        <taxon>Marasmiineae</taxon>
        <taxon>Mycenaceae</taxon>
        <taxon>Mycena</taxon>
    </lineage>
</organism>